<evidence type="ECO:0000259" key="4">
    <source>
        <dbReference type="PROSITE" id="PS50280"/>
    </source>
</evidence>
<dbReference type="PANTHER" id="PTHR11079:SF156">
    <property type="entry name" value="INACTIVE TRNA-SPECIFIC ADENOSINE DEAMINASE-LIKE PROTEIN 3-RELATED"/>
    <property type="match status" value="1"/>
</dbReference>
<sequence length="755" mass="82952">MHQSSQILPNPPSANNTSQIASFGDCDFLFSISEAGLRMVETHVPALSEDQESHIRSLLEYPTSTPHLNPFNLEIRSPPGGGAGRGVYATNPVPADTLIEVSPVLLFPPAEYAQYGSKTQLGGYTFVWKRTSQGSAIMALALGLGSLFNHHPTIPNVKYTLDHATHSIRYTTTRAIQAGEELAISYGSGRMWWEPARTTEEQQREEEERKRAQDPDHEVMQMGRIGLDSDEDDDGAATKAAGGTVSNGVELNAAAGPSRAVVDRSKFPPVYRLTAAIDPVTLPLQTRDAWIIDIPPISASLAVKFLQKHPSVLQNRDDGLHSTRHLRSFRTTPTVHPDGTKITRTQFLLCLESAFPDRSRLVEWLIKEAGGIFGDQPEPYLGKVPVIAAPSKDRLPEWQAVWPCIVRTNPKEHVSGGAGSGPSAGPVLLVDRAKDESMWTDAKRLQWVANRFKRVVALARHALQQANLEGMERKEQWKRVVASAAHVTHPYDVARRFVPSSTHTHGGVMAWEERETTDWSHLIGDQAPYVGRIHPSPPQEAETRLTTEKQRILTTFSMSDPEWANYSTTTSSIYTSPSDPTMGIIEIDAVDQRLARQNPIKHAAIEAVSRVSVLRALDRQYPRSSSPPSDPGTSTAGVPAANGSDYLLTSLSLFTLYEPCIYCTMALLHSRVSEIYFLLPSPGRGACCGAELPRETSCGDAGADGGIYALQEQKGLNHNFTVWRWIKSNLSSRNDAEGEKVDDLAQEFDIGLLDP</sequence>
<dbReference type="PANTHER" id="PTHR11079">
    <property type="entry name" value="CYTOSINE DEAMINASE FAMILY MEMBER"/>
    <property type="match status" value="1"/>
</dbReference>
<dbReference type="Gene3D" id="2.170.270.10">
    <property type="entry name" value="SET domain"/>
    <property type="match status" value="1"/>
</dbReference>
<evidence type="ECO:0000256" key="2">
    <source>
        <dbReference type="ARBA" id="ARBA00038160"/>
    </source>
</evidence>
<feature type="domain" description="SET" evidence="4">
    <location>
        <begin position="71"/>
        <end position="187"/>
    </location>
</feature>
<dbReference type="SUPFAM" id="SSF53927">
    <property type="entry name" value="Cytidine deaminase-like"/>
    <property type="match status" value="1"/>
</dbReference>
<dbReference type="PROSITE" id="PS50280">
    <property type="entry name" value="SET"/>
    <property type="match status" value="1"/>
</dbReference>
<organism evidence="5 6">
    <name type="scientific">Ustilago bromivora</name>
    <dbReference type="NCBI Taxonomy" id="307758"/>
    <lineage>
        <taxon>Eukaryota</taxon>
        <taxon>Fungi</taxon>
        <taxon>Dikarya</taxon>
        <taxon>Basidiomycota</taxon>
        <taxon>Ustilaginomycotina</taxon>
        <taxon>Ustilaginomycetes</taxon>
        <taxon>Ustilaginales</taxon>
        <taxon>Ustilaginaceae</taxon>
        <taxon>Ustilago</taxon>
    </lineage>
</organism>
<dbReference type="Pfam" id="PF00856">
    <property type="entry name" value="SET"/>
    <property type="match status" value="1"/>
</dbReference>
<dbReference type="SUPFAM" id="SSF82199">
    <property type="entry name" value="SET domain"/>
    <property type="match status" value="1"/>
</dbReference>
<keyword evidence="6" id="KW-1185">Reference proteome</keyword>
<feature type="region of interest" description="Disordered" evidence="3">
    <location>
        <begin position="197"/>
        <end position="220"/>
    </location>
</feature>
<reference evidence="5" key="1">
    <citation type="submission" date="2018-08" db="EMBL/GenBank/DDBJ databases">
        <authorList>
            <person name="Guldener U."/>
        </authorList>
    </citation>
    <scope>NUCLEOTIDE SEQUENCE</scope>
    <source>
        <strain evidence="5">UB2</strain>
    </source>
</reference>
<accession>A0A8H8QS55</accession>
<dbReference type="GO" id="GO:0005737">
    <property type="term" value="C:cytoplasm"/>
    <property type="evidence" value="ECO:0007669"/>
    <property type="project" value="TreeGrafter"/>
</dbReference>
<dbReference type="GO" id="GO:0008033">
    <property type="term" value="P:tRNA processing"/>
    <property type="evidence" value="ECO:0007669"/>
    <property type="project" value="UniProtKB-KW"/>
</dbReference>
<gene>
    <name evidence="5" type="ORF">UBRO2_05540</name>
</gene>
<keyword evidence="1" id="KW-0819">tRNA processing</keyword>
<dbReference type="EMBL" id="ULHB01000178">
    <property type="protein sequence ID" value="SYW84440.1"/>
    <property type="molecule type" value="Genomic_DNA"/>
</dbReference>
<feature type="compositionally biased region" description="Basic and acidic residues" evidence="3">
    <location>
        <begin position="197"/>
        <end position="219"/>
    </location>
</feature>
<dbReference type="InterPro" id="IPR001214">
    <property type="entry name" value="SET_dom"/>
</dbReference>
<comment type="similarity">
    <text evidence="2">Belongs to the cytidine and deoxycytidylate deaminase family. ADAT3 subfamily.</text>
</comment>
<evidence type="ECO:0000313" key="5">
    <source>
        <dbReference type="EMBL" id="SYW84440.1"/>
    </source>
</evidence>
<dbReference type="Proteomes" id="UP000658997">
    <property type="component" value="Unassembled WGS sequence"/>
</dbReference>
<dbReference type="Gene3D" id="3.40.140.10">
    <property type="entry name" value="Cytidine Deaminase, domain 2"/>
    <property type="match status" value="1"/>
</dbReference>
<dbReference type="CDD" id="cd10540">
    <property type="entry name" value="SET_SpSet7-like"/>
    <property type="match status" value="1"/>
</dbReference>
<evidence type="ECO:0000256" key="1">
    <source>
        <dbReference type="ARBA" id="ARBA00022694"/>
    </source>
</evidence>
<dbReference type="InterPro" id="IPR016193">
    <property type="entry name" value="Cytidine_deaminase-like"/>
</dbReference>
<evidence type="ECO:0000256" key="3">
    <source>
        <dbReference type="SAM" id="MobiDB-lite"/>
    </source>
</evidence>
<name>A0A8H8QS55_9BASI</name>
<dbReference type="InterPro" id="IPR046341">
    <property type="entry name" value="SET_dom_sf"/>
</dbReference>
<proteinExistence type="inferred from homology"/>
<dbReference type="AlphaFoldDB" id="A0A8H8QS55"/>
<evidence type="ECO:0000313" key="6">
    <source>
        <dbReference type="Proteomes" id="UP000658997"/>
    </source>
</evidence>
<dbReference type="GO" id="GO:0052717">
    <property type="term" value="F:tRNA-specific adenosine-34 deaminase activity"/>
    <property type="evidence" value="ECO:0007669"/>
    <property type="project" value="TreeGrafter"/>
</dbReference>
<protein>
    <recommendedName>
        <fullName evidence="4">SET domain-containing protein</fullName>
    </recommendedName>
</protein>
<dbReference type="GO" id="GO:0005634">
    <property type="term" value="C:nucleus"/>
    <property type="evidence" value="ECO:0007669"/>
    <property type="project" value="TreeGrafter"/>
</dbReference>
<comment type="caution">
    <text evidence="5">The sequence shown here is derived from an EMBL/GenBank/DDBJ whole genome shotgun (WGS) entry which is preliminary data.</text>
</comment>